<keyword evidence="1" id="KW-0493">Microtubule</keyword>
<feature type="domain" description="NPK1-activating kinesin-like protein C-terminal" evidence="2">
    <location>
        <begin position="361"/>
        <end position="451"/>
    </location>
</feature>
<comment type="caution">
    <text evidence="3">The sequence shown here is derived from an EMBL/GenBank/DDBJ whole genome shotgun (WGS) entry which is preliminary data.</text>
</comment>
<dbReference type="InterPro" id="IPR021881">
    <property type="entry name" value="NACK_C"/>
</dbReference>
<evidence type="ECO:0000313" key="3">
    <source>
        <dbReference type="EMBL" id="GMH24018.1"/>
    </source>
</evidence>
<reference evidence="3" key="1">
    <citation type="submission" date="2023-05" db="EMBL/GenBank/DDBJ databases">
        <title>Nepenthes gracilis genome sequencing.</title>
        <authorList>
            <person name="Fukushima K."/>
        </authorList>
    </citation>
    <scope>NUCLEOTIDE SEQUENCE</scope>
    <source>
        <strain evidence="3">SING2019-196</strain>
    </source>
</reference>
<gene>
    <name evidence="3" type="ORF">Nepgr_025861</name>
</gene>
<dbReference type="Proteomes" id="UP001279734">
    <property type="component" value="Unassembled WGS sequence"/>
</dbReference>
<evidence type="ECO:0000313" key="4">
    <source>
        <dbReference type="Proteomes" id="UP001279734"/>
    </source>
</evidence>
<dbReference type="AlphaFoldDB" id="A0AAD3T5T9"/>
<evidence type="ECO:0000256" key="1">
    <source>
        <dbReference type="ARBA" id="ARBA00022701"/>
    </source>
</evidence>
<dbReference type="GO" id="GO:0005874">
    <property type="term" value="C:microtubule"/>
    <property type="evidence" value="ECO:0007669"/>
    <property type="project" value="UniProtKB-KW"/>
</dbReference>
<sequence length="456" mass="52285">MLYFCGSCNNVIVEDLEYYSFSIMQLERKMQELTMQRDLALSPIKELHPVHIQQSWGSSTLLDYQSIDNDFRIFETSDSSVRHNKSVSEESYPLYDFDRNLEPRISHLNMLIVSSCDASSPVSIKRPDTFEIGSFKDPEQIEDQAYENLEEINNVETSASSLEKECIFLLMGDENTEITNQEPLELHDSDPSLEKKEYNGCESKNTNSIKSRDSLSSIISCVPQSEDGEEHEKRYSDGYDDEFMGKHQDIQRKISALRFDVDEEILSRRSCKNSMANIVTDGLQVQAADTKGLTNGYAANSDLSVAETKDLVNSKCEKEPAGRQVDVSHLSPNKPIKTVKDVGLDPQDDLDGADWPSDFKKLQCTRSLRREQEMLSKMMKRRLSKQDRQSLCTECSIWLDSKRNSSQLATRLWPEYNDVNVIKDSTQIIAKLLRLDTHQVHKEMFALNLMPRQQRQ</sequence>
<organism evidence="3 4">
    <name type="scientific">Nepenthes gracilis</name>
    <name type="common">Slender pitcher plant</name>
    <dbReference type="NCBI Taxonomy" id="150966"/>
    <lineage>
        <taxon>Eukaryota</taxon>
        <taxon>Viridiplantae</taxon>
        <taxon>Streptophyta</taxon>
        <taxon>Embryophyta</taxon>
        <taxon>Tracheophyta</taxon>
        <taxon>Spermatophyta</taxon>
        <taxon>Magnoliopsida</taxon>
        <taxon>eudicotyledons</taxon>
        <taxon>Gunneridae</taxon>
        <taxon>Pentapetalae</taxon>
        <taxon>Caryophyllales</taxon>
        <taxon>Nepenthaceae</taxon>
        <taxon>Nepenthes</taxon>
    </lineage>
</organism>
<protein>
    <recommendedName>
        <fullName evidence="2">NPK1-activating kinesin-like protein C-terminal domain-containing protein</fullName>
    </recommendedName>
</protein>
<proteinExistence type="predicted"/>
<dbReference type="EMBL" id="BSYO01000027">
    <property type="protein sequence ID" value="GMH24018.1"/>
    <property type="molecule type" value="Genomic_DNA"/>
</dbReference>
<evidence type="ECO:0000259" key="2">
    <source>
        <dbReference type="Pfam" id="PF11995"/>
    </source>
</evidence>
<dbReference type="Pfam" id="PF11995">
    <property type="entry name" value="DUF3490"/>
    <property type="match status" value="1"/>
</dbReference>
<accession>A0AAD3T5T9</accession>
<name>A0AAD3T5T9_NEPGR</name>
<keyword evidence="4" id="KW-1185">Reference proteome</keyword>